<keyword evidence="8" id="KW-1185">Reference proteome</keyword>
<reference evidence="8" key="1">
    <citation type="submission" date="2011-05" db="EMBL/GenBank/DDBJ databases">
        <authorList>
            <person name="Richards S.R."/>
            <person name="Qu J."/>
            <person name="Jiang H."/>
            <person name="Jhangiani S.N."/>
            <person name="Agravi P."/>
            <person name="Goodspeed R."/>
            <person name="Gross S."/>
            <person name="Mandapat C."/>
            <person name="Jackson L."/>
            <person name="Mathew T."/>
            <person name="Pu L."/>
            <person name="Thornton R."/>
            <person name="Saada N."/>
            <person name="Wilczek-Boney K.B."/>
            <person name="Lee S."/>
            <person name="Kovar C."/>
            <person name="Wu Y."/>
            <person name="Scherer S.E."/>
            <person name="Worley K.C."/>
            <person name="Muzny D.M."/>
            <person name="Gibbs R."/>
        </authorList>
    </citation>
    <scope>NUCLEOTIDE SEQUENCE</scope>
    <source>
        <strain evidence="8">Brora</strain>
    </source>
</reference>
<keyword evidence="3" id="KW-0697">Rotamase</keyword>
<dbReference type="PhylomeDB" id="T1JI98"/>
<dbReference type="Gene3D" id="3.10.50.40">
    <property type="match status" value="1"/>
</dbReference>
<dbReference type="PANTHER" id="PTHR45779">
    <property type="entry name" value="PEPTIDYLPROLYL ISOMERASE"/>
    <property type="match status" value="1"/>
</dbReference>
<dbReference type="STRING" id="126957.T1JI98"/>
<dbReference type="OMA" id="VCWAQDE"/>
<proteinExistence type="predicted"/>
<comment type="catalytic activity">
    <reaction evidence="1">
        <text>[protein]-peptidylproline (omega=180) = [protein]-peptidylproline (omega=0)</text>
        <dbReference type="Rhea" id="RHEA:16237"/>
        <dbReference type="Rhea" id="RHEA-COMP:10747"/>
        <dbReference type="Rhea" id="RHEA-COMP:10748"/>
        <dbReference type="ChEBI" id="CHEBI:83833"/>
        <dbReference type="ChEBI" id="CHEBI:83834"/>
        <dbReference type="EC" id="5.2.1.8"/>
    </reaction>
</comment>
<evidence type="ECO:0000313" key="7">
    <source>
        <dbReference type="EnsemblMetazoa" id="SMAR013579-PA"/>
    </source>
</evidence>
<keyword evidence="4" id="KW-0413">Isomerase</keyword>
<evidence type="ECO:0000256" key="4">
    <source>
        <dbReference type="ARBA" id="ARBA00023235"/>
    </source>
</evidence>
<evidence type="ECO:0000256" key="1">
    <source>
        <dbReference type="ARBA" id="ARBA00000971"/>
    </source>
</evidence>
<dbReference type="HOGENOM" id="CLU_2761014_0_0_1"/>
<dbReference type="GO" id="GO:0003755">
    <property type="term" value="F:peptidyl-prolyl cis-trans isomerase activity"/>
    <property type="evidence" value="ECO:0007669"/>
    <property type="project" value="UniProtKB-KW"/>
</dbReference>
<dbReference type="EnsemblMetazoa" id="SMAR013579-RA">
    <property type="protein sequence ID" value="SMAR013579-PA"/>
    <property type="gene ID" value="SMAR013579"/>
</dbReference>
<dbReference type="EC" id="5.2.1.8" evidence="2"/>
<evidence type="ECO:0000259" key="6">
    <source>
        <dbReference type="Pfam" id="PF00254"/>
    </source>
</evidence>
<dbReference type="SUPFAM" id="SSF54534">
    <property type="entry name" value="FKBP-like"/>
    <property type="match status" value="1"/>
</dbReference>
<reference evidence="7" key="2">
    <citation type="submission" date="2015-02" db="UniProtKB">
        <authorList>
            <consortium name="EnsemblMetazoa"/>
        </authorList>
    </citation>
    <scope>IDENTIFICATION</scope>
</reference>
<feature type="chain" id="PRO_5004579689" description="peptidylprolyl isomerase" evidence="5">
    <location>
        <begin position="25"/>
        <end position="70"/>
    </location>
</feature>
<dbReference type="InterPro" id="IPR044609">
    <property type="entry name" value="FKBP2/11"/>
</dbReference>
<dbReference type="Pfam" id="PF00254">
    <property type="entry name" value="FKBP_C"/>
    <property type="match status" value="1"/>
</dbReference>
<evidence type="ECO:0000256" key="5">
    <source>
        <dbReference type="SAM" id="SignalP"/>
    </source>
</evidence>
<sequence>MQSMITSSIYLLLSCTCVQFVCWAQDELKVTMIYKPEECHRVSRKGDTLSMHYTGTLASDGSQFDSSHVF</sequence>
<accession>T1JI98</accession>
<dbReference type="EMBL" id="JH431865">
    <property type="status" value="NOT_ANNOTATED_CDS"/>
    <property type="molecule type" value="Genomic_DNA"/>
</dbReference>
<dbReference type="Proteomes" id="UP000014500">
    <property type="component" value="Unassembled WGS sequence"/>
</dbReference>
<dbReference type="AlphaFoldDB" id="T1JI98"/>
<organism evidence="7 8">
    <name type="scientific">Strigamia maritima</name>
    <name type="common">European centipede</name>
    <name type="synonym">Geophilus maritimus</name>
    <dbReference type="NCBI Taxonomy" id="126957"/>
    <lineage>
        <taxon>Eukaryota</taxon>
        <taxon>Metazoa</taxon>
        <taxon>Ecdysozoa</taxon>
        <taxon>Arthropoda</taxon>
        <taxon>Myriapoda</taxon>
        <taxon>Chilopoda</taxon>
        <taxon>Pleurostigmophora</taxon>
        <taxon>Geophilomorpha</taxon>
        <taxon>Linotaeniidae</taxon>
        <taxon>Strigamia</taxon>
    </lineage>
</organism>
<keyword evidence="5" id="KW-0732">Signal</keyword>
<evidence type="ECO:0000313" key="8">
    <source>
        <dbReference type="Proteomes" id="UP000014500"/>
    </source>
</evidence>
<feature type="domain" description="PPIase FKBP-type" evidence="6">
    <location>
        <begin position="41"/>
        <end position="67"/>
    </location>
</feature>
<dbReference type="InterPro" id="IPR001179">
    <property type="entry name" value="PPIase_FKBP_dom"/>
</dbReference>
<evidence type="ECO:0000256" key="2">
    <source>
        <dbReference type="ARBA" id="ARBA00013194"/>
    </source>
</evidence>
<feature type="signal peptide" evidence="5">
    <location>
        <begin position="1"/>
        <end position="24"/>
    </location>
</feature>
<dbReference type="InterPro" id="IPR046357">
    <property type="entry name" value="PPIase_dom_sf"/>
</dbReference>
<name>T1JI98_STRMM</name>
<dbReference type="GO" id="GO:0005783">
    <property type="term" value="C:endoplasmic reticulum"/>
    <property type="evidence" value="ECO:0007669"/>
    <property type="project" value="TreeGrafter"/>
</dbReference>
<dbReference type="PANTHER" id="PTHR45779:SF14">
    <property type="entry name" value="PEPTIDYLPROLYL ISOMERASE"/>
    <property type="match status" value="1"/>
</dbReference>
<evidence type="ECO:0000256" key="3">
    <source>
        <dbReference type="ARBA" id="ARBA00023110"/>
    </source>
</evidence>
<protein>
    <recommendedName>
        <fullName evidence="2">peptidylprolyl isomerase</fullName>
        <ecNumber evidence="2">5.2.1.8</ecNumber>
    </recommendedName>
</protein>